<sequence length="347" mass="38602">MTLKLPISLSRLFKRQKQLRRLIEKAVRATRPAIKPKRVHRARSVTPRKLVEIDGFGSNPGRLAMHFYRPSQLPARAPLVVVLHGCLQTAQGFDDASGFARLAAERRFAVLYPQQTHSNNPNFCFNWFRPSAVARDRGELLSIRQMIDHACAEYRLDAARVYIVGLSAGGAMANALLATYPESFAAGAIVAGLPVGSARDAMTALSVMNSGANRTPQEWGDLVRAVSPQPRRWPDLSIWQGDNDRVVSPVNAVACRDQWLDVRGLKLEDGTTISRSWGEIRRWSAAGRPALSFYRIHGMGHGLPVRTADRRKGVKSDRFILETDISAPLELMQLWGLKRPSSPRRPA</sequence>
<dbReference type="GO" id="GO:0005576">
    <property type="term" value="C:extracellular region"/>
    <property type="evidence" value="ECO:0007669"/>
    <property type="project" value="InterPro"/>
</dbReference>
<reference evidence="3 4" key="1">
    <citation type="submission" date="2018-05" db="EMBL/GenBank/DDBJ databases">
        <title>The draft genome of strain NS-104.</title>
        <authorList>
            <person name="Hang P."/>
            <person name="Jiang J."/>
        </authorList>
    </citation>
    <scope>NUCLEOTIDE SEQUENCE [LARGE SCALE GENOMIC DNA]</scope>
    <source>
        <strain evidence="3 4">NS-104</strain>
    </source>
</reference>
<name>A0A2U2DGJ2_9HYPH</name>
<accession>A0A2U2DGJ2</accession>
<dbReference type="EMBL" id="QFBC01000026">
    <property type="protein sequence ID" value="PWE52437.1"/>
    <property type="molecule type" value="Genomic_DNA"/>
</dbReference>
<evidence type="ECO:0000313" key="4">
    <source>
        <dbReference type="Proteomes" id="UP000245252"/>
    </source>
</evidence>
<dbReference type="RefSeq" id="WP_109462129.1">
    <property type="nucleotide sequence ID" value="NZ_QFBC01000026.1"/>
</dbReference>
<keyword evidence="4" id="KW-1185">Reference proteome</keyword>
<evidence type="ECO:0000256" key="1">
    <source>
        <dbReference type="ARBA" id="ARBA00022729"/>
    </source>
</evidence>
<keyword evidence="1" id="KW-0732">Signal</keyword>
<dbReference type="AlphaFoldDB" id="A0A2U2DGJ2"/>
<keyword evidence="2" id="KW-0378">Hydrolase</keyword>
<dbReference type="SUPFAM" id="SSF53474">
    <property type="entry name" value="alpha/beta-Hydrolases"/>
    <property type="match status" value="2"/>
</dbReference>
<dbReference type="InterPro" id="IPR050955">
    <property type="entry name" value="Plant_Biomass_Hydrol_Est"/>
</dbReference>
<dbReference type="Gene3D" id="3.40.50.1820">
    <property type="entry name" value="alpha/beta hydrolase"/>
    <property type="match status" value="1"/>
</dbReference>
<dbReference type="InterPro" id="IPR010126">
    <property type="entry name" value="Esterase_phb"/>
</dbReference>
<evidence type="ECO:0000313" key="3">
    <source>
        <dbReference type="EMBL" id="PWE52437.1"/>
    </source>
</evidence>
<proteinExistence type="predicted"/>
<protein>
    <submittedName>
        <fullName evidence="3">Polyhydroxybutyrate depolymerase</fullName>
    </submittedName>
</protein>
<dbReference type="NCBIfam" id="TIGR01840">
    <property type="entry name" value="esterase_phb"/>
    <property type="match status" value="1"/>
</dbReference>
<dbReference type="InterPro" id="IPR029058">
    <property type="entry name" value="AB_hydrolase_fold"/>
</dbReference>
<dbReference type="Proteomes" id="UP000245252">
    <property type="component" value="Unassembled WGS sequence"/>
</dbReference>
<dbReference type="PANTHER" id="PTHR43037:SF1">
    <property type="entry name" value="BLL1128 PROTEIN"/>
    <property type="match status" value="1"/>
</dbReference>
<gene>
    <name evidence="3" type="ORF">DEM27_31120</name>
</gene>
<comment type="caution">
    <text evidence="3">The sequence shown here is derived from an EMBL/GenBank/DDBJ whole genome shotgun (WGS) entry which is preliminary data.</text>
</comment>
<dbReference type="PANTHER" id="PTHR43037">
    <property type="entry name" value="UNNAMED PRODUCT-RELATED"/>
    <property type="match status" value="1"/>
</dbReference>
<dbReference type="GO" id="GO:0016787">
    <property type="term" value="F:hydrolase activity"/>
    <property type="evidence" value="ECO:0007669"/>
    <property type="project" value="UniProtKB-KW"/>
</dbReference>
<organism evidence="3 4">
    <name type="scientific">Metarhizobium album</name>
    <dbReference type="NCBI Taxonomy" id="2182425"/>
    <lineage>
        <taxon>Bacteria</taxon>
        <taxon>Pseudomonadati</taxon>
        <taxon>Pseudomonadota</taxon>
        <taxon>Alphaproteobacteria</taxon>
        <taxon>Hyphomicrobiales</taxon>
        <taxon>Rhizobiaceae</taxon>
        <taxon>Metarhizobium</taxon>
    </lineage>
</organism>
<evidence type="ECO:0000256" key="2">
    <source>
        <dbReference type="ARBA" id="ARBA00022801"/>
    </source>
</evidence>
<dbReference type="OrthoDB" id="9767239at2"/>
<dbReference type="Pfam" id="PF10503">
    <property type="entry name" value="Esterase_PHB"/>
    <property type="match status" value="1"/>
</dbReference>